<protein>
    <submittedName>
        <fullName evidence="2">Uncharacterized protein</fullName>
    </submittedName>
</protein>
<dbReference type="EMBL" id="JANPWB010000004">
    <property type="protein sequence ID" value="KAJ1192436.1"/>
    <property type="molecule type" value="Genomic_DNA"/>
</dbReference>
<feature type="region of interest" description="Disordered" evidence="1">
    <location>
        <begin position="44"/>
        <end position="104"/>
    </location>
</feature>
<dbReference type="Proteomes" id="UP001066276">
    <property type="component" value="Chromosome 2_2"/>
</dbReference>
<organism evidence="2 3">
    <name type="scientific">Pleurodeles waltl</name>
    <name type="common">Iberian ribbed newt</name>
    <dbReference type="NCBI Taxonomy" id="8319"/>
    <lineage>
        <taxon>Eukaryota</taxon>
        <taxon>Metazoa</taxon>
        <taxon>Chordata</taxon>
        <taxon>Craniata</taxon>
        <taxon>Vertebrata</taxon>
        <taxon>Euteleostomi</taxon>
        <taxon>Amphibia</taxon>
        <taxon>Batrachia</taxon>
        <taxon>Caudata</taxon>
        <taxon>Salamandroidea</taxon>
        <taxon>Salamandridae</taxon>
        <taxon>Pleurodelinae</taxon>
        <taxon>Pleurodeles</taxon>
    </lineage>
</organism>
<evidence type="ECO:0000256" key="1">
    <source>
        <dbReference type="SAM" id="MobiDB-lite"/>
    </source>
</evidence>
<sequence length="104" mass="10826">MDAGGVLSWVEGVEFGGGVVLPRGSEQRGAGGPVLGAVQAWTGADGLASDAPAPPLRRGDRREEQLGGGREGPMEARGGQGRRGRSSRDRETGKNWLGNEQCKQ</sequence>
<name>A0AAV7UUY1_PLEWA</name>
<reference evidence="2" key="1">
    <citation type="journal article" date="2022" name="bioRxiv">
        <title>Sequencing and chromosome-scale assembly of the giantPleurodeles waltlgenome.</title>
        <authorList>
            <person name="Brown T."/>
            <person name="Elewa A."/>
            <person name="Iarovenko S."/>
            <person name="Subramanian E."/>
            <person name="Araus A.J."/>
            <person name="Petzold A."/>
            <person name="Susuki M."/>
            <person name="Suzuki K.-i.T."/>
            <person name="Hayashi T."/>
            <person name="Toyoda A."/>
            <person name="Oliveira C."/>
            <person name="Osipova E."/>
            <person name="Leigh N.D."/>
            <person name="Simon A."/>
            <person name="Yun M.H."/>
        </authorList>
    </citation>
    <scope>NUCLEOTIDE SEQUENCE</scope>
    <source>
        <strain evidence="2">20211129_DDA</strain>
        <tissue evidence="2">Liver</tissue>
    </source>
</reference>
<evidence type="ECO:0000313" key="2">
    <source>
        <dbReference type="EMBL" id="KAJ1192436.1"/>
    </source>
</evidence>
<keyword evidence="3" id="KW-1185">Reference proteome</keyword>
<accession>A0AAV7UUY1</accession>
<proteinExistence type="predicted"/>
<dbReference type="AlphaFoldDB" id="A0AAV7UUY1"/>
<evidence type="ECO:0000313" key="3">
    <source>
        <dbReference type="Proteomes" id="UP001066276"/>
    </source>
</evidence>
<comment type="caution">
    <text evidence="2">The sequence shown here is derived from an EMBL/GenBank/DDBJ whole genome shotgun (WGS) entry which is preliminary data.</text>
</comment>
<gene>
    <name evidence="2" type="ORF">NDU88_001743</name>
</gene>